<evidence type="ECO:0000256" key="4">
    <source>
        <dbReference type="ARBA" id="ARBA00022777"/>
    </source>
</evidence>
<dbReference type="EMBL" id="GG745334">
    <property type="protein sequence ID" value="KNE58950.1"/>
    <property type="molecule type" value="Genomic_DNA"/>
</dbReference>
<dbReference type="SUPFAM" id="SSF55874">
    <property type="entry name" value="ATPase domain of HSP90 chaperone/DNA topoisomerase II/histidine kinase"/>
    <property type="match status" value="1"/>
</dbReference>
<dbReference type="EC" id="2.7.11.-" evidence="7"/>
<keyword evidence="3 7" id="KW-0547">Nucleotide-binding</keyword>
<dbReference type="GO" id="GO:0004740">
    <property type="term" value="F:pyruvate dehydrogenase (acetyl-transferring) kinase activity"/>
    <property type="evidence" value="ECO:0007669"/>
    <property type="project" value="TreeGrafter"/>
</dbReference>
<keyword evidence="2 7" id="KW-0808">Transferase</keyword>
<comment type="subcellular location">
    <subcellularLocation>
        <location evidence="7">Mitochondrion matrix</location>
    </subcellularLocation>
</comment>
<dbReference type="SUPFAM" id="SSF69012">
    <property type="entry name" value="alpha-ketoacid dehydrogenase kinase, N-terminal domain"/>
    <property type="match status" value="1"/>
</dbReference>
<accession>A0A0L0S961</accession>
<dbReference type="InterPro" id="IPR039028">
    <property type="entry name" value="BCKD/PDK"/>
</dbReference>
<evidence type="ECO:0000256" key="7">
    <source>
        <dbReference type="RuleBase" id="RU366032"/>
    </source>
</evidence>
<dbReference type="VEuPathDB" id="FungiDB:AMAG_03307"/>
<dbReference type="GO" id="GO:0005524">
    <property type="term" value="F:ATP binding"/>
    <property type="evidence" value="ECO:0007669"/>
    <property type="project" value="UniProtKB-UniRule"/>
</dbReference>
<evidence type="ECO:0000256" key="2">
    <source>
        <dbReference type="ARBA" id="ARBA00022679"/>
    </source>
</evidence>
<evidence type="ECO:0000256" key="6">
    <source>
        <dbReference type="ARBA" id="ARBA00023128"/>
    </source>
</evidence>
<dbReference type="Gene3D" id="3.30.565.10">
    <property type="entry name" value="Histidine kinase-like ATPase, C-terminal domain"/>
    <property type="match status" value="1"/>
</dbReference>
<keyword evidence="4 7" id="KW-0418">Kinase</keyword>
<dbReference type="OrthoDB" id="407390at2759"/>
<dbReference type="eggNOG" id="KOG0787">
    <property type="taxonomic scope" value="Eukaryota"/>
</dbReference>
<dbReference type="PANTHER" id="PTHR11947">
    <property type="entry name" value="PYRUVATE DEHYDROGENASE KINASE"/>
    <property type="match status" value="1"/>
</dbReference>
<proteinExistence type="inferred from homology"/>
<protein>
    <recommendedName>
        <fullName evidence="7">Protein-serine/threonine kinase</fullName>
        <ecNumber evidence="7">2.7.11.-</ecNumber>
    </recommendedName>
</protein>
<keyword evidence="5 7" id="KW-0067">ATP-binding</keyword>
<dbReference type="AlphaFoldDB" id="A0A0L0S961"/>
<keyword evidence="6 7" id="KW-0496">Mitochondrion</keyword>
<dbReference type="InterPro" id="IPR018955">
    <property type="entry name" value="BCDHK/PDK_N"/>
</dbReference>
<dbReference type="Gene3D" id="1.20.140.20">
    <property type="entry name" value="Alpha-ketoacid/pyruvate dehydrogenase kinase, N-terminal domain"/>
    <property type="match status" value="1"/>
</dbReference>
<reference evidence="9 10" key="1">
    <citation type="submission" date="2009-11" db="EMBL/GenBank/DDBJ databases">
        <title>Annotation of Allomyces macrogynus ATCC 38327.</title>
        <authorList>
            <consortium name="The Broad Institute Genome Sequencing Platform"/>
            <person name="Russ C."/>
            <person name="Cuomo C."/>
            <person name="Burger G."/>
            <person name="Gray M.W."/>
            <person name="Holland P.W.H."/>
            <person name="King N."/>
            <person name="Lang F.B.F."/>
            <person name="Roger A.J."/>
            <person name="Ruiz-Trillo I."/>
            <person name="Young S.K."/>
            <person name="Zeng Q."/>
            <person name="Gargeya S."/>
            <person name="Fitzgerald M."/>
            <person name="Haas B."/>
            <person name="Abouelleil A."/>
            <person name="Alvarado L."/>
            <person name="Arachchi H.M."/>
            <person name="Berlin A."/>
            <person name="Chapman S.B."/>
            <person name="Gearin G."/>
            <person name="Goldberg J."/>
            <person name="Griggs A."/>
            <person name="Gujja S."/>
            <person name="Hansen M."/>
            <person name="Heiman D."/>
            <person name="Howarth C."/>
            <person name="Larimer J."/>
            <person name="Lui A."/>
            <person name="MacDonald P.J.P."/>
            <person name="McCowen C."/>
            <person name="Montmayeur A."/>
            <person name="Murphy C."/>
            <person name="Neiman D."/>
            <person name="Pearson M."/>
            <person name="Priest M."/>
            <person name="Roberts A."/>
            <person name="Saif S."/>
            <person name="Shea T."/>
            <person name="Sisk P."/>
            <person name="Stolte C."/>
            <person name="Sykes S."/>
            <person name="Wortman J."/>
            <person name="Nusbaum C."/>
            <person name="Birren B."/>
        </authorList>
    </citation>
    <scope>NUCLEOTIDE SEQUENCE [LARGE SCALE GENOMIC DNA]</scope>
    <source>
        <strain evidence="9 10">ATCC 38327</strain>
    </source>
</reference>
<dbReference type="Pfam" id="PF10436">
    <property type="entry name" value="BCDHK_Adom3"/>
    <property type="match status" value="1"/>
</dbReference>
<gene>
    <name evidence="9" type="ORF">AMAG_03307</name>
</gene>
<comment type="similarity">
    <text evidence="1 7">Belongs to the PDK/BCKDK protein kinase family.</text>
</comment>
<evidence type="ECO:0000259" key="8">
    <source>
        <dbReference type="Pfam" id="PF10436"/>
    </source>
</evidence>
<name>A0A0L0S961_ALLM3</name>
<dbReference type="PANTHER" id="PTHR11947:SF25">
    <property type="entry name" value="[PYRUVATE DEHYDROGENASE (ACETYL-TRANSFERRING)] KINASE 2, MITOCHONDRIAL"/>
    <property type="match status" value="1"/>
</dbReference>
<dbReference type="GO" id="GO:0010906">
    <property type="term" value="P:regulation of glucose metabolic process"/>
    <property type="evidence" value="ECO:0007669"/>
    <property type="project" value="TreeGrafter"/>
</dbReference>
<evidence type="ECO:0000256" key="5">
    <source>
        <dbReference type="ARBA" id="ARBA00022840"/>
    </source>
</evidence>
<dbReference type="GO" id="GO:0005759">
    <property type="term" value="C:mitochondrial matrix"/>
    <property type="evidence" value="ECO:0007669"/>
    <property type="project" value="UniProtKB-SubCell"/>
</dbReference>
<sequence length="295" mass="31883">MSEHKLLKSANYLRTELPVRLAHRLRDLQTSLPYIAVANPHLAAVYADYWSAFNAFRVIKPIETMAENRAFCDLFAKPAPRTSHCDPTARAGASRHLSLSDAFTRHHRAHPNVATMPDPADDAIGIVRTDLSAKQCVERAATAAAAVNGGATPTAAQLAARPITVTICEGPADVLFRISDMGGGVPRNVLPYLFSFAHRAPAARQQLAATKFFTGTVQEQVRRARPLEFSTRTPLPVGRLGLGCPLSKVYAEYWGGSLDVYAMDGYGTDAYLRVGRLGTATENVNVQAAIAVDAK</sequence>
<evidence type="ECO:0000313" key="10">
    <source>
        <dbReference type="Proteomes" id="UP000054350"/>
    </source>
</evidence>
<keyword evidence="10" id="KW-1185">Reference proteome</keyword>
<dbReference type="InterPro" id="IPR036784">
    <property type="entry name" value="AK/P_DHK_N_sf"/>
</dbReference>
<evidence type="ECO:0000256" key="3">
    <source>
        <dbReference type="ARBA" id="ARBA00022741"/>
    </source>
</evidence>
<reference evidence="10" key="2">
    <citation type="submission" date="2009-11" db="EMBL/GenBank/DDBJ databases">
        <title>The Genome Sequence of Allomyces macrogynus strain ATCC 38327.</title>
        <authorList>
            <consortium name="The Broad Institute Genome Sequencing Platform"/>
            <person name="Russ C."/>
            <person name="Cuomo C."/>
            <person name="Shea T."/>
            <person name="Young S.K."/>
            <person name="Zeng Q."/>
            <person name="Koehrsen M."/>
            <person name="Haas B."/>
            <person name="Borodovsky M."/>
            <person name="Guigo R."/>
            <person name="Alvarado L."/>
            <person name="Berlin A."/>
            <person name="Borenstein D."/>
            <person name="Chen Z."/>
            <person name="Engels R."/>
            <person name="Freedman E."/>
            <person name="Gellesch M."/>
            <person name="Goldberg J."/>
            <person name="Griggs A."/>
            <person name="Gujja S."/>
            <person name="Heiman D."/>
            <person name="Hepburn T."/>
            <person name="Howarth C."/>
            <person name="Jen D."/>
            <person name="Larson L."/>
            <person name="Lewis B."/>
            <person name="Mehta T."/>
            <person name="Park D."/>
            <person name="Pearson M."/>
            <person name="Roberts A."/>
            <person name="Saif S."/>
            <person name="Shenoy N."/>
            <person name="Sisk P."/>
            <person name="Stolte C."/>
            <person name="Sykes S."/>
            <person name="Walk T."/>
            <person name="White J."/>
            <person name="Yandava C."/>
            <person name="Burger G."/>
            <person name="Gray M.W."/>
            <person name="Holland P.W.H."/>
            <person name="King N."/>
            <person name="Lang F.B.F."/>
            <person name="Roger A.J."/>
            <person name="Ruiz-Trillo I."/>
            <person name="Lander E."/>
            <person name="Nusbaum C."/>
        </authorList>
    </citation>
    <scope>NUCLEOTIDE SEQUENCE [LARGE SCALE GENOMIC DNA]</scope>
    <source>
        <strain evidence="10">ATCC 38327</strain>
    </source>
</reference>
<dbReference type="STRING" id="578462.A0A0L0S961"/>
<feature type="domain" description="Branched-chain alpha-ketoacid dehydrogenase kinase/Pyruvate dehydrogenase kinase N-terminal" evidence="8">
    <location>
        <begin position="2"/>
        <end position="77"/>
    </location>
</feature>
<dbReference type="InterPro" id="IPR036890">
    <property type="entry name" value="HATPase_C_sf"/>
</dbReference>
<dbReference type="Proteomes" id="UP000054350">
    <property type="component" value="Unassembled WGS sequence"/>
</dbReference>
<evidence type="ECO:0000256" key="1">
    <source>
        <dbReference type="ARBA" id="ARBA00006155"/>
    </source>
</evidence>
<organism evidence="9 10">
    <name type="scientific">Allomyces macrogynus (strain ATCC 38327)</name>
    <name type="common">Allomyces javanicus var. macrogynus</name>
    <dbReference type="NCBI Taxonomy" id="578462"/>
    <lineage>
        <taxon>Eukaryota</taxon>
        <taxon>Fungi</taxon>
        <taxon>Fungi incertae sedis</taxon>
        <taxon>Blastocladiomycota</taxon>
        <taxon>Blastocladiomycetes</taxon>
        <taxon>Blastocladiales</taxon>
        <taxon>Blastocladiaceae</taxon>
        <taxon>Allomyces</taxon>
    </lineage>
</organism>
<evidence type="ECO:0000313" key="9">
    <source>
        <dbReference type="EMBL" id="KNE58950.1"/>
    </source>
</evidence>